<evidence type="ECO:0000256" key="4">
    <source>
        <dbReference type="ARBA" id="ARBA00023004"/>
    </source>
</evidence>
<dbReference type="SUPFAM" id="SSF50037">
    <property type="entry name" value="C-terminal domain of transcriptional repressors"/>
    <property type="match status" value="1"/>
</dbReference>
<dbReference type="GO" id="GO:0003700">
    <property type="term" value="F:DNA-binding transcription factor activity"/>
    <property type="evidence" value="ECO:0007669"/>
    <property type="project" value="InterPro"/>
</dbReference>
<feature type="domain" description="Ferrous iron transporter FeoA-like" evidence="8">
    <location>
        <begin position="143"/>
        <end position="218"/>
    </location>
</feature>
<dbReference type="SMART" id="SM00899">
    <property type="entry name" value="FeoA"/>
    <property type="match status" value="1"/>
</dbReference>
<dbReference type="InterPro" id="IPR036421">
    <property type="entry name" value="Fe_dep_repressor_sf"/>
</dbReference>
<comment type="subcellular location">
    <subcellularLocation>
        <location evidence="1">Cytoplasm</location>
    </subcellularLocation>
</comment>
<dbReference type="Pfam" id="PF01325">
    <property type="entry name" value="Fe_dep_repress"/>
    <property type="match status" value="1"/>
</dbReference>
<dbReference type="Pfam" id="PF02742">
    <property type="entry name" value="Fe_dep_repr_C"/>
    <property type="match status" value="1"/>
</dbReference>
<dbReference type="PANTHER" id="PTHR33238:SF10">
    <property type="entry name" value="IRON-DEPENDENT REPRESSOR IDER"/>
    <property type="match status" value="1"/>
</dbReference>
<keyword evidence="7" id="KW-0804">Transcription</keyword>
<evidence type="ECO:0000256" key="7">
    <source>
        <dbReference type="ARBA" id="ARBA00023163"/>
    </source>
</evidence>
<dbReference type="InterPro" id="IPR007167">
    <property type="entry name" value="Fe-transptr_FeoA-like"/>
</dbReference>
<dbReference type="SUPFAM" id="SSF47979">
    <property type="entry name" value="Iron-dependent repressor protein, dimerization domain"/>
    <property type="match status" value="1"/>
</dbReference>
<reference evidence="9" key="1">
    <citation type="submission" date="2018-06" db="EMBL/GenBank/DDBJ databases">
        <authorList>
            <person name="Zhirakovskaya E."/>
        </authorList>
    </citation>
    <scope>NUCLEOTIDE SEQUENCE</scope>
</reference>
<comment type="subunit">
    <text evidence="3">Homodimer.</text>
</comment>
<dbReference type="GO" id="GO:0003677">
    <property type="term" value="F:DNA binding"/>
    <property type="evidence" value="ECO:0007669"/>
    <property type="project" value="UniProtKB-KW"/>
</dbReference>
<name>A0A3B0SX95_9ZZZZ</name>
<proteinExistence type="inferred from homology"/>
<dbReference type="GO" id="GO:0005737">
    <property type="term" value="C:cytoplasm"/>
    <property type="evidence" value="ECO:0007669"/>
    <property type="project" value="UniProtKB-SubCell"/>
</dbReference>
<dbReference type="InterPro" id="IPR036390">
    <property type="entry name" value="WH_DNA-bd_sf"/>
</dbReference>
<protein>
    <recommendedName>
        <fullName evidence="8">Ferrous iron transporter FeoA-like domain-containing protein</fullName>
    </recommendedName>
</protein>
<dbReference type="InterPro" id="IPR038157">
    <property type="entry name" value="FeoA_core_dom"/>
</dbReference>
<dbReference type="Gene3D" id="1.10.60.10">
    <property type="entry name" value="Iron dependent repressor, metal binding and dimerisation domain"/>
    <property type="match status" value="1"/>
</dbReference>
<dbReference type="Gene3D" id="2.30.30.90">
    <property type="match status" value="1"/>
</dbReference>
<dbReference type="PANTHER" id="PTHR33238">
    <property type="entry name" value="IRON (METAL) DEPENDENT REPRESSOR, DTXR FAMILY"/>
    <property type="match status" value="1"/>
</dbReference>
<organism evidence="9">
    <name type="scientific">hydrothermal vent metagenome</name>
    <dbReference type="NCBI Taxonomy" id="652676"/>
    <lineage>
        <taxon>unclassified sequences</taxon>
        <taxon>metagenomes</taxon>
        <taxon>ecological metagenomes</taxon>
    </lineage>
</organism>
<keyword evidence="5" id="KW-0805">Transcription regulation</keyword>
<dbReference type="GO" id="GO:0046983">
    <property type="term" value="F:protein dimerization activity"/>
    <property type="evidence" value="ECO:0007669"/>
    <property type="project" value="InterPro"/>
</dbReference>
<evidence type="ECO:0000259" key="8">
    <source>
        <dbReference type="SMART" id="SM00899"/>
    </source>
</evidence>
<dbReference type="InterPro" id="IPR001367">
    <property type="entry name" value="Fe_dep_repressor"/>
</dbReference>
<dbReference type="InterPro" id="IPR008988">
    <property type="entry name" value="Transcriptional_repressor_C"/>
</dbReference>
<evidence type="ECO:0000256" key="2">
    <source>
        <dbReference type="ARBA" id="ARBA00007871"/>
    </source>
</evidence>
<dbReference type="InterPro" id="IPR050536">
    <property type="entry name" value="DtxR_MntR_Metal-Reg"/>
</dbReference>
<dbReference type="AlphaFoldDB" id="A0A3B0SX95"/>
<dbReference type="InterPro" id="IPR022689">
    <property type="entry name" value="Iron_dep_repressor"/>
</dbReference>
<dbReference type="GO" id="GO:0045892">
    <property type="term" value="P:negative regulation of DNA-templated transcription"/>
    <property type="evidence" value="ECO:0007669"/>
    <property type="project" value="TreeGrafter"/>
</dbReference>
<comment type="similarity">
    <text evidence="2">Belongs to the DtxR/MntR family.</text>
</comment>
<sequence length="224" mass="25357">MAETNYRDRYREYAEAIWEIEEEGIPVIQARIADWLGVSRASVSEMMRKMRDDGLLKPDAKIALSDEGRHLAEIIVRRHRLAERFLTEILGLSWGKVHAEAMVWEITISADVEERMWAVMDDPKTCPHGNPIPGAGYKPPKMKPIASMELGERLDLERISEELELDADMLAFLDNSGIKPNVWITLLQRDPHGTLTVDVDGTSVGLGRFAAERIFVRIAAQPPR</sequence>
<evidence type="ECO:0000256" key="3">
    <source>
        <dbReference type="ARBA" id="ARBA00011738"/>
    </source>
</evidence>
<evidence type="ECO:0000256" key="6">
    <source>
        <dbReference type="ARBA" id="ARBA00023125"/>
    </source>
</evidence>
<evidence type="ECO:0000313" key="9">
    <source>
        <dbReference type="EMBL" id="VAW05697.1"/>
    </source>
</evidence>
<keyword evidence="4" id="KW-0408">Iron</keyword>
<dbReference type="Pfam" id="PF04023">
    <property type="entry name" value="FeoA"/>
    <property type="match status" value="1"/>
</dbReference>
<dbReference type="EMBL" id="UOEK01000323">
    <property type="protein sequence ID" value="VAW05697.1"/>
    <property type="molecule type" value="Genomic_DNA"/>
</dbReference>
<dbReference type="SUPFAM" id="SSF46785">
    <property type="entry name" value="Winged helix' DNA-binding domain"/>
    <property type="match status" value="1"/>
</dbReference>
<dbReference type="SMART" id="SM00529">
    <property type="entry name" value="HTH_DTXR"/>
    <property type="match status" value="1"/>
</dbReference>
<gene>
    <name evidence="9" type="ORF">MNBD_ACTINO02-2453</name>
</gene>
<evidence type="ECO:0000256" key="1">
    <source>
        <dbReference type="ARBA" id="ARBA00004496"/>
    </source>
</evidence>
<keyword evidence="6" id="KW-0238">DNA-binding</keyword>
<dbReference type="InterPro" id="IPR036388">
    <property type="entry name" value="WH-like_DNA-bd_sf"/>
</dbReference>
<accession>A0A3B0SX95</accession>
<dbReference type="InterPro" id="IPR022687">
    <property type="entry name" value="HTH_DTXR"/>
</dbReference>
<dbReference type="Gene3D" id="1.10.10.10">
    <property type="entry name" value="Winged helix-like DNA-binding domain superfamily/Winged helix DNA-binding domain"/>
    <property type="match status" value="1"/>
</dbReference>
<dbReference type="GO" id="GO:0046914">
    <property type="term" value="F:transition metal ion binding"/>
    <property type="evidence" value="ECO:0007669"/>
    <property type="project" value="InterPro"/>
</dbReference>
<evidence type="ECO:0000256" key="5">
    <source>
        <dbReference type="ARBA" id="ARBA00023015"/>
    </source>
</evidence>